<organism evidence="1 2">
    <name type="scientific">Agromyces terreus</name>
    <dbReference type="NCBI Taxonomy" id="424795"/>
    <lineage>
        <taxon>Bacteria</taxon>
        <taxon>Bacillati</taxon>
        <taxon>Actinomycetota</taxon>
        <taxon>Actinomycetes</taxon>
        <taxon>Micrococcales</taxon>
        <taxon>Microbacteriaceae</taxon>
        <taxon>Agromyces</taxon>
    </lineage>
</organism>
<dbReference type="Proteomes" id="UP001139722">
    <property type="component" value="Unassembled WGS sequence"/>
</dbReference>
<evidence type="ECO:0000313" key="1">
    <source>
        <dbReference type="EMBL" id="MCP2369655.1"/>
    </source>
</evidence>
<name>A0A9X2KB11_9MICO</name>
<comment type="caution">
    <text evidence="1">The sequence shown here is derived from an EMBL/GenBank/DDBJ whole genome shotgun (WGS) entry which is preliminary data.</text>
</comment>
<proteinExistence type="predicted"/>
<sequence length="48" mass="5148">MTSGEVEYLDPEDVEVLLDHEGFDLRAAGAVDLDGIAAWMQACVKPLG</sequence>
<dbReference type="RefSeq" id="WP_156998988.1">
    <property type="nucleotide sequence ID" value="NZ_BAAANU010000002.1"/>
</dbReference>
<accession>A0A9X2KB11</accession>
<reference evidence="1" key="1">
    <citation type="submission" date="2022-06" db="EMBL/GenBank/DDBJ databases">
        <title>Sequencing the genomes of 1000 actinobacteria strains.</title>
        <authorList>
            <person name="Klenk H.-P."/>
        </authorList>
    </citation>
    <scope>NUCLEOTIDE SEQUENCE</scope>
    <source>
        <strain evidence="1">DSM 22016</strain>
    </source>
</reference>
<protein>
    <submittedName>
        <fullName evidence="1">Uncharacterized protein</fullName>
    </submittedName>
</protein>
<evidence type="ECO:0000313" key="2">
    <source>
        <dbReference type="Proteomes" id="UP001139722"/>
    </source>
</evidence>
<keyword evidence="2" id="KW-1185">Reference proteome</keyword>
<gene>
    <name evidence="1" type="ORF">BJ978_000331</name>
</gene>
<dbReference type="AlphaFoldDB" id="A0A9X2KB11"/>
<dbReference type="EMBL" id="JAMZDY010000001">
    <property type="protein sequence ID" value="MCP2369655.1"/>
    <property type="molecule type" value="Genomic_DNA"/>
</dbReference>